<keyword evidence="7" id="KW-0460">Magnesium</keyword>
<keyword evidence="8" id="KW-0464">Manganese</keyword>
<evidence type="ECO:0000256" key="8">
    <source>
        <dbReference type="ARBA" id="ARBA00023211"/>
    </source>
</evidence>
<comment type="cofactor">
    <cofactor evidence="1">
        <name>Mn(2+)</name>
        <dbReference type="ChEBI" id="CHEBI:29035"/>
    </cofactor>
</comment>
<comment type="cofactor">
    <cofactor evidence="2">
        <name>Mg(2+)</name>
        <dbReference type="ChEBI" id="CHEBI:18420"/>
    </cofactor>
</comment>
<dbReference type="PIRSF" id="PIRSF001259">
    <property type="entry name" value="RibA"/>
    <property type="match status" value="1"/>
</dbReference>
<feature type="domain" description="GTP cyclohydrolase II" evidence="10">
    <location>
        <begin position="223"/>
        <end position="398"/>
    </location>
</feature>
<dbReference type="GO" id="GO:0005829">
    <property type="term" value="C:cytosol"/>
    <property type="evidence" value="ECO:0007669"/>
    <property type="project" value="TreeGrafter"/>
</dbReference>
<name>E6QK13_9ZZZZ</name>
<organism evidence="11">
    <name type="scientific">mine drainage metagenome</name>
    <dbReference type="NCBI Taxonomy" id="410659"/>
    <lineage>
        <taxon>unclassified sequences</taxon>
        <taxon>metagenomes</taxon>
        <taxon>ecological metagenomes</taxon>
    </lineage>
</organism>
<comment type="similarity">
    <text evidence="4">In the N-terminal section; belongs to the DHBP synthase family.</text>
</comment>
<dbReference type="Pfam" id="PF00925">
    <property type="entry name" value="GTP_cyclohydro2"/>
    <property type="match status" value="1"/>
</dbReference>
<dbReference type="GO" id="GO:0009231">
    <property type="term" value="P:riboflavin biosynthetic process"/>
    <property type="evidence" value="ECO:0007669"/>
    <property type="project" value="UniProtKB-UniPathway"/>
</dbReference>
<proteinExistence type="inferred from homology"/>
<evidence type="ECO:0000256" key="9">
    <source>
        <dbReference type="ARBA" id="ARBA00023239"/>
    </source>
</evidence>
<keyword evidence="11" id="KW-0378">Hydrolase</keyword>
<dbReference type="InterPro" id="IPR032677">
    <property type="entry name" value="GTP_cyclohydro_II"/>
</dbReference>
<dbReference type="PANTHER" id="PTHR21327:SF18">
    <property type="entry name" value="3,4-DIHYDROXY-2-BUTANONE 4-PHOSPHATE SYNTHASE"/>
    <property type="match status" value="1"/>
</dbReference>
<dbReference type="SUPFAM" id="SSF142695">
    <property type="entry name" value="RibA-like"/>
    <property type="match status" value="1"/>
</dbReference>
<evidence type="ECO:0000313" key="11">
    <source>
        <dbReference type="EMBL" id="CBI07580.1"/>
    </source>
</evidence>
<comment type="caution">
    <text evidence="11">The sequence shown here is derived from an EMBL/GenBank/DDBJ whole genome shotgun (WGS) entry which is preliminary data.</text>
</comment>
<keyword evidence="5" id="KW-0686">Riboflavin biosynthesis</keyword>
<evidence type="ECO:0000256" key="7">
    <source>
        <dbReference type="ARBA" id="ARBA00022842"/>
    </source>
</evidence>
<dbReference type="SUPFAM" id="SSF55821">
    <property type="entry name" value="YrdC/RibB"/>
    <property type="match status" value="1"/>
</dbReference>
<dbReference type="PANTHER" id="PTHR21327">
    <property type="entry name" value="GTP CYCLOHYDROLASE II-RELATED"/>
    <property type="match status" value="1"/>
</dbReference>
<evidence type="ECO:0000256" key="1">
    <source>
        <dbReference type="ARBA" id="ARBA00001936"/>
    </source>
</evidence>
<dbReference type="GO" id="GO:0046872">
    <property type="term" value="F:metal ion binding"/>
    <property type="evidence" value="ECO:0007669"/>
    <property type="project" value="UniProtKB-KW"/>
</dbReference>
<dbReference type="AlphaFoldDB" id="E6QK13"/>
<dbReference type="FunFam" id="3.90.870.10:FF:000001">
    <property type="entry name" value="Riboflavin biosynthesis protein RibBA"/>
    <property type="match status" value="1"/>
</dbReference>
<dbReference type="HAMAP" id="MF_00180">
    <property type="entry name" value="RibB"/>
    <property type="match status" value="1"/>
</dbReference>
<dbReference type="UniPathway" id="UPA00275"/>
<dbReference type="GO" id="GO:0003935">
    <property type="term" value="F:GTP cyclohydrolase II activity"/>
    <property type="evidence" value="ECO:0007669"/>
    <property type="project" value="UniProtKB-EC"/>
</dbReference>
<sequence>MAGVIETRPVETQHAPFVNVPTALEEFRAGRMVVVVDDEDRENEGDLTLAAEFVTPEAINFMARFGRGLICLTLTEERADYLNLPPMTQQNSSRFGTAFTETIEAREGVTTGISAYDRAHTIRTAIAPQSTAADLARPGHVFPLRARKGGVLVRAGQTEASVDLARMAGLAPAGVICEIMKDDGTMARVPDLIEFCREHGLKMLTVAELIRYRLRHERYIKRAGESRIVNRFGEFRMIAYESEVNGGESHLALVHGALCNEQRKCEDCSHAVLVRVHTRCTAGDVFGADCHCRQVLDESMRQIVEAGCGAILYLHNTSRGFETTGGKTGIGEEQRLMLHPELRSIEAHEERHRRIVRAVGLGGQILSDLGIHRIRLLSNTPMHIPALEGFGLEIVEQVGIRLSVPSDGGR</sequence>
<dbReference type="Gene3D" id="3.90.870.10">
    <property type="entry name" value="DHBP synthase"/>
    <property type="match status" value="1"/>
</dbReference>
<protein>
    <submittedName>
        <fullName evidence="11">Riboflavin biosynthesis protein ribAB</fullName>
        <ecNumber evidence="11">3.5.4.25</ecNumber>
    </submittedName>
</protein>
<keyword evidence="9" id="KW-0456">Lyase</keyword>
<dbReference type="InterPro" id="IPR036144">
    <property type="entry name" value="RibA-like_sf"/>
</dbReference>
<evidence type="ECO:0000256" key="2">
    <source>
        <dbReference type="ARBA" id="ARBA00001946"/>
    </source>
</evidence>
<reference evidence="11" key="1">
    <citation type="submission" date="2009-10" db="EMBL/GenBank/DDBJ databases">
        <title>Diversity of trophic interactions inside an arsenic-rich microbial ecosystem.</title>
        <authorList>
            <person name="Bertin P.N."/>
            <person name="Heinrich-Salmeron A."/>
            <person name="Pelletier E."/>
            <person name="Goulhen-Chollet F."/>
            <person name="Arsene-Ploetze F."/>
            <person name="Gallien S."/>
            <person name="Calteau A."/>
            <person name="Vallenet D."/>
            <person name="Casiot C."/>
            <person name="Chane-Woon-Ming B."/>
            <person name="Giloteaux L."/>
            <person name="Barakat M."/>
            <person name="Bonnefoy V."/>
            <person name="Bruneel O."/>
            <person name="Chandler M."/>
            <person name="Cleiss J."/>
            <person name="Duran R."/>
            <person name="Elbaz-Poulichet F."/>
            <person name="Fonknechten N."/>
            <person name="Lauga B."/>
            <person name="Mornico D."/>
            <person name="Ortet P."/>
            <person name="Schaeffer C."/>
            <person name="Siguier P."/>
            <person name="Alexander Thil Smith A."/>
            <person name="Van Dorsselaer A."/>
            <person name="Weissenbach J."/>
            <person name="Medigue C."/>
            <person name="Le Paslier D."/>
        </authorList>
    </citation>
    <scope>NUCLEOTIDE SEQUENCE</scope>
</reference>
<dbReference type="InterPro" id="IPR000422">
    <property type="entry name" value="DHBP_synthase_RibB"/>
</dbReference>
<dbReference type="InterPro" id="IPR017945">
    <property type="entry name" value="DHBP_synth_RibB-like_a/b_dom"/>
</dbReference>
<dbReference type="EMBL" id="CABQ01000106">
    <property type="protein sequence ID" value="CBI07580.1"/>
    <property type="molecule type" value="Genomic_DNA"/>
</dbReference>
<keyword evidence="6" id="KW-0479">Metal-binding</keyword>
<evidence type="ECO:0000256" key="5">
    <source>
        <dbReference type="ARBA" id="ARBA00022619"/>
    </source>
</evidence>
<evidence type="ECO:0000256" key="4">
    <source>
        <dbReference type="ARBA" id="ARBA00005520"/>
    </source>
</evidence>
<evidence type="ECO:0000256" key="3">
    <source>
        <dbReference type="ARBA" id="ARBA00005104"/>
    </source>
</evidence>
<dbReference type="GO" id="GO:0008686">
    <property type="term" value="F:3,4-dihydroxy-2-butanone-4-phosphate synthase activity"/>
    <property type="evidence" value="ECO:0007669"/>
    <property type="project" value="InterPro"/>
</dbReference>
<dbReference type="NCBIfam" id="TIGR00506">
    <property type="entry name" value="ribB"/>
    <property type="match status" value="1"/>
</dbReference>
<evidence type="ECO:0000256" key="6">
    <source>
        <dbReference type="ARBA" id="ARBA00022723"/>
    </source>
</evidence>
<evidence type="ECO:0000259" key="10">
    <source>
        <dbReference type="Pfam" id="PF00925"/>
    </source>
</evidence>
<accession>E6QK13</accession>
<dbReference type="EC" id="3.5.4.25" evidence="11"/>
<comment type="pathway">
    <text evidence="3">Cofactor biosynthesis; riboflavin biosynthesis.</text>
</comment>
<dbReference type="Pfam" id="PF00926">
    <property type="entry name" value="DHBP_synthase"/>
    <property type="match status" value="1"/>
</dbReference>
<dbReference type="Gene3D" id="3.40.50.10990">
    <property type="entry name" value="GTP cyclohydrolase II"/>
    <property type="match status" value="1"/>
</dbReference>
<gene>
    <name evidence="11" type="primary">ribAB</name>
    <name evidence="11" type="ORF">CARN6_0931</name>
</gene>